<evidence type="ECO:0000256" key="2">
    <source>
        <dbReference type="ARBA" id="ARBA00023157"/>
    </source>
</evidence>
<sequence>MKALATCKLGSFSIDTAAQYDPDNPPSTLLFAPWTTNNLSYDPAFKITQNSKVIMRIILLKKVPNPSLSIGFAFGFVYDRPIGSIFLGAASVRLASNGHAYGSDFEVFWLANRNKSVHENATLQLQKNGDLILRDVDGTSAWSTNTSNMSVAGLKMMDTGNLVLYGDNNKTLWQSFDHPTDTLLPGQKLMAGQKLVSRASATDLTEGSFYLSVSYEGLFAFYRSTVPQMYFNLSVNATMETEPSEPDAVLSNPVNYSENAYMRLDSDGHLRFYNGSIDDYVDAVDILADVLRECDYPTVCGNFGLCSYGHCTCPPSFDQDNVLDNQSKFGCKEINPVTCENGQSQSLILLKDVYYFNYVDPDAADLKGIHMDSCKDACLRNCSCKVAMFQFHYSTSHGICFLLSHSVSLINEGLGRRPYNSYAFIKLPKEQESQRLSSVSAIAGITVGTFALVVLVVGFCIL</sequence>
<dbReference type="EMBL" id="VAHF01000013">
    <property type="protein sequence ID" value="TXG47688.1"/>
    <property type="molecule type" value="Genomic_DNA"/>
</dbReference>
<comment type="caution">
    <text evidence="6">The sequence shown here is derived from an EMBL/GenBank/DDBJ whole genome shotgun (WGS) entry which is preliminary data.</text>
</comment>
<evidence type="ECO:0000313" key="6">
    <source>
        <dbReference type="EMBL" id="TXG47688.1"/>
    </source>
</evidence>
<dbReference type="AlphaFoldDB" id="A0A5C7GSJ7"/>
<organism evidence="6 7">
    <name type="scientific">Acer yangbiense</name>
    <dbReference type="NCBI Taxonomy" id="1000413"/>
    <lineage>
        <taxon>Eukaryota</taxon>
        <taxon>Viridiplantae</taxon>
        <taxon>Streptophyta</taxon>
        <taxon>Embryophyta</taxon>
        <taxon>Tracheophyta</taxon>
        <taxon>Spermatophyta</taxon>
        <taxon>Magnoliopsida</taxon>
        <taxon>eudicotyledons</taxon>
        <taxon>Gunneridae</taxon>
        <taxon>Pentapetalae</taxon>
        <taxon>rosids</taxon>
        <taxon>malvids</taxon>
        <taxon>Sapindales</taxon>
        <taxon>Sapindaceae</taxon>
        <taxon>Hippocastanoideae</taxon>
        <taxon>Acereae</taxon>
        <taxon>Acer</taxon>
    </lineage>
</organism>
<dbReference type="InterPro" id="IPR036426">
    <property type="entry name" value="Bulb-type_lectin_dom_sf"/>
</dbReference>
<dbReference type="SMART" id="SM00108">
    <property type="entry name" value="B_lectin"/>
    <property type="match status" value="1"/>
</dbReference>
<evidence type="ECO:0000313" key="7">
    <source>
        <dbReference type="Proteomes" id="UP000323000"/>
    </source>
</evidence>
<keyword evidence="7" id="KW-1185">Reference proteome</keyword>
<evidence type="ECO:0000259" key="5">
    <source>
        <dbReference type="PROSITE" id="PS50927"/>
    </source>
</evidence>
<dbReference type="Gene3D" id="2.90.10.10">
    <property type="entry name" value="Bulb-type lectin domain"/>
    <property type="match status" value="1"/>
</dbReference>
<keyword evidence="2" id="KW-1015">Disulfide bond</keyword>
<gene>
    <name evidence="6" type="ORF">EZV62_026982</name>
</gene>
<feature type="transmembrane region" description="Helical" evidence="4">
    <location>
        <begin position="439"/>
        <end position="461"/>
    </location>
</feature>
<accession>A0A5C7GSJ7</accession>
<keyword evidence="4" id="KW-0812">Transmembrane</keyword>
<evidence type="ECO:0000256" key="1">
    <source>
        <dbReference type="ARBA" id="ARBA00022729"/>
    </source>
</evidence>
<protein>
    <recommendedName>
        <fullName evidence="5">Bulb-type lectin domain-containing protein</fullName>
    </recommendedName>
</protein>
<dbReference type="PROSITE" id="PS50927">
    <property type="entry name" value="BULB_LECTIN"/>
    <property type="match status" value="1"/>
</dbReference>
<dbReference type="SUPFAM" id="SSF51110">
    <property type="entry name" value="alpha-D-mannose-specific plant lectins"/>
    <property type="match status" value="1"/>
</dbReference>
<dbReference type="CDD" id="cd00028">
    <property type="entry name" value="B_lectin"/>
    <property type="match status" value="1"/>
</dbReference>
<dbReference type="Pfam" id="PF01453">
    <property type="entry name" value="B_lectin"/>
    <property type="match status" value="1"/>
</dbReference>
<dbReference type="InterPro" id="IPR051343">
    <property type="entry name" value="G-type_lectin_kinases/EP1-like"/>
</dbReference>
<dbReference type="PANTHER" id="PTHR47976:SF110">
    <property type="entry name" value="RECEPTOR-LIKE SERINE_THREONINE-PROTEIN KINASE"/>
    <property type="match status" value="1"/>
</dbReference>
<keyword evidence="1" id="KW-0732">Signal</keyword>
<feature type="domain" description="Bulb-type lectin" evidence="5">
    <location>
        <begin position="51"/>
        <end position="177"/>
    </location>
</feature>
<name>A0A5C7GSJ7_9ROSI</name>
<dbReference type="Proteomes" id="UP000323000">
    <property type="component" value="Chromosome 13"/>
</dbReference>
<dbReference type="OrthoDB" id="1884773at2759"/>
<proteinExistence type="predicted"/>
<evidence type="ECO:0000256" key="4">
    <source>
        <dbReference type="SAM" id="Phobius"/>
    </source>
</evidence>
<keyword evidence="4" id="KW-0472">Membrane</keyword>
<dbReference type="PANTHER" id="PTHR47976">
    <property type="entry name" value="G-TYPE LECTIN S-RECEPTOR-LIKE SERINE/THREONINE-PROTEIN KINASE SD2-5"/>
    <property type="match status" value="1"/>
</dbReference>
<evidence type="ECO:0000256" key="3">
    <source>
        <dbReference type="ARBA" id="ARBA00023180"/>
    </source>
</evidence>
<dbReference type="InterPro" id="IPR001480">
    <property type="entry name" value="Bulb-type_lectin_dom"/>
</dbReference>
<keyword evidence="4" id="KW-1133">Transmembrane helix</keyword>
<reference evidence="7" key="1">
    <citation type="journal article" date="2019" name="Gigascience">
        <title>De novo genome assembly of the endangered Acer yangbiense, a plant species with extremely small populations endemic to Yunnan Province, China.</title>
        <authorList>
            <person name="Yang J."/>
            <person name="Wariss H.M."/>
            <person name="Tao L."/>
            <person name="Zhang R."/>
            <person name="Yun Q."/>
            <person name="Hollingsworth P."/>
            <person name="Dao Z."/>
            <person name="Luo G."/>
            <person name="Guo H."/>
            <person name="Ma Y."/>
            <person name="Sun W."/>
        </authorList>
    </citation>
    <scope>NUCLEOTIDE SEQUENCE [LARGE SCALE GENOMIC DNA]</scope>
    <source>
        <strain evidence="7">cv. Malutang</strain>
    </source>
</reference>
<keyword evidence="3" id="KW-0325">Glycoprotein</keyword>